<dbReference type="Proteomes" id="UP001140453">
    <property type="component" value="Unassembled WGS sequence"/>
</dbReference>
<organism evidence="2 3">
    <name type="scientific">Gnomoniopsis smithogilvyi</name>
    <dbReference type="NCBI Taxonomy" id="1191159"/>
    <lineage>
        <taxon>Eukaryota</taxon>
        <taxon>Fungi</taxon>
        <taxon>Dikarya</taxon>
        <taxon>Ascomycota</taxon>
        <taxon>Pezizomycotina</taxon>
        <taxon>Sordariomycetes</taxon>
        <taxon>Sordariomycetidae</taxon>
        <taxon>Diaporthales</taxon>
        <taxon>Gnomoniaceae</taxon>
        <taxon>Gnomoniopsis</taxon>
    </lineage>
</organism>
<evidence type="ECO:0000313" key="2">
    <source>
        <dbReference type="EMBL" id="KAJ4386606.1"/>
    </source>
</evidence>
<feature type="region of interest" description="Disordered" evidence="1">
    <location>
        <begin position="54"/>
        <end position="101"/>
    </location>
</feature>
<feature type="compositionally biased region" description="Acidic residues" evidence="1">
    <location>
        <begin position="56"/>
        <end position="69"/>
    </location>
</feature>
<proteinExistence type="predicted"/>
<keyword evidence="3" id="KW-1185">Reference proteome</keyword>
<reference evidence="2" key="1">
    <citation type="submission" date="2022-10" db="EMBL/GenBank/DDBJ databases">
        <title>Tapping the CABI collections for fungal endophytes: first genome assemblies for Collariella, Neodidymelliopsis, Ascochyta clinopodiicola, Didymella pomorum, Didymosphaeria variabile, Neocosmospora piperis and Neocucurbitaria cava.</title>
        <authorList>
            <person name="Hill R."/>
        </authorList>
    </citation>
    <scope>NUCLEOTIDE SEQUENCE</scope>
    <source>
        <strain evidence="2">IMI 355082</strain>
    </source>
</reference>
<evidence type="ECO:0000313" key="3">
    <source>
        <dbReference type="Proteomes" id="UP001140453"/>
    </source>
</evidence>
<dbReference type="EMBL" id="JAPEVB010000006">
    <property type="protein sequence ID" value="KAJ4386606.1"/>
    <property type="molecule type" value="Genomic_DNA"/>
</dbReference>
<accession>A0A9W9CSV6</accession>
<gene>
    <name evidence="2" type="ORF">N0V93_009504</name>
</gene>
<name>A0A9W9CSV6_9PEZI</name>
<feature type="compositionally biased region" description="Low complexity" evidence="1">
    <location>
        <begin position="80"/>
        <end position="93"/>
    </location>
</feature>
<feature type="region of interest" description="Disordered" evidence="1">
    <location>
        <begin position="711"/>
        <end position="751"/>
    </location>
</feature>
<comment type="caution">
    <text evidence="2">The sequence shown here is derived from an EMBL/GenBank/DDBJ whole genome shotgun (WGS) entry which is preliminary data.</text>
</comment>
<dbReference type="AlphaFoldDB" id="A0A9W9CSV6"/>
<protein>
    <submittedName>
        <fullName evidence="2">Uncharacterized protein</fullName>
    </submittedName>
</protein>
<dbReference type="OrthoDB" id="2922289at2759"/>
<evidence type="ECO:0000256" key="1">
    <source>
        <dbReference type="SAM" id="MobiDB-lite"/>
    </source>
</evidence>
<sequence>MNPRDSFLRVLEQWDGTNWDRVDNIPQAAEQDPPQELARDLIARIQLERPQCYIPIDDDDDDDDEDASEADLTGKETPESSVLTTSRSSDSSVAPGSTRPKDEFNKALAVVNGEPDLNVKCSLMRCREGCPQCNWGAFTSEDQKRPHWRYRCRLTPEEAETNCAVFMESVHLGRSQITQMLAKHADEIMKRWNSGGQFGSEAKREALLKQAAPSLCESLFFMSNGPYGAKKPPDPSNRSKPMRSRLMFPWLNVKLLKTHPDALFALLHRRSHDSLQDWHTFDESQIRTPFYAGAFDVYWSDRVIIVHGKDYGKVTEWNADRIHRREVTPYPLGHLLLEAQVSMRQRAEDHLWSLQHDITYFRRQLQLITDSIHWDEVSEKMKGERFVSQMVMMLLDCCNLYCLEQEAQKFHDICRQYSKNNIAPGSFLPHDYDLALSTFSRHLFSQKLHRESRLKLDLCQAPGFSEWSVGPEDGCCQDCRPCEEHTLVGPCRPCPPGGATLENFGNNFFDWCLTHITIPSPDFYTNFDARLFHSLLNDHLEQCPEEDKLRLDEDILQNVSDLGSISHFWTTIISLHFPNRTVNPKEAVIEKSFAWRWMLLDRERWPMKERTYQAIKSSFGTIGEAPITAFQNYGSHETEPDATQTNHDEEERLRCIVAEFWTFVIEEVEESINELDLTQVEKRELLSLISLGRSPDHPYFIQAEENTTSIRIEKKGTKKPKDKRKKRLGQVSDKSNTGSLPKETSGEKKDVERILSIPVSRQTYDEVLCAMFPVTENENSQSVHWKAFVAAMEAVGFQARPIATEHDVLFEHEEYGAFVFYKPHPGPFIDPVLCQHYGKRMEKRCQWRRDAFVVENS</sequence>
<feature type="compositionally biased region" description="Basic residues" evidence="1">
    <location>
        <begin position="716"/>
        <end position="728"/>
    </location>
</feature>